<gene>
    <name evidence="1" type="ORF">SAMN04488056_102185</name>
</gene>
<dbReference type="RefSeq" id="WP_139229199.1">
    <property type="nucleotide sequence ID" value="NZ_FOVR01000002.1"/>
</dbReference>
<reference evidence="1 2" key="1">
    <citation type="submission" date="2016-10" db="EMBL/GenBank/DDBJ databases">
        <authorList>
            <person name="de Groot N.N."/>
        </authorList>
    </citation>
    <scope>NUCLEOTIDE SEQUENCE [LARGE SCALE GENOMIC DNA]</scope>
    <source>
        <strain evidence="1 2">CGMCC 1.9157</strain>
    </source>
</reference>
<name>A0A1I5CCA0_9HYPH</name>
<dbReference type="STRING" id="655353.SAMN04488056_102185"/>
<organism evidence="1 2">
    <name type="scientific">Cohaesibacter marisflavi</name>
    <dbReference type="NCBI Taxonomy" id="655353"/>
    <lineage>
        <taxon>Bacteria</taxon>
        <taxon>Pseudomonadati</taxon>
        <taxon>Pseudomonadota</taxon>
        <taxon>Alphaproteobacteria</taxon>
        <taxon>Hyphomicrobiales</taxon>
        <taxon>Cohaesibacteraceae</taxon>
    </lineage>
</organism>
<dbReference type="EMBL" id="FOVR01000002">
    <property type="protein sequence ID" value="SFN84526.1"/>
    <property type="molecule type" value="Genomic_DNA"/>
</dbReference>
<accession>A0A1I5CCA0</accession>
<keyword evidence="2" id="KW-1185">Reference proteome</keyword>
<evidence type="ECO:0000313" key="2">
    <source>
        <dbReference type="Proteomes" id="UP000199236"/>
    </source>
</evidence>
<dbReference type="OrthoDB" id="7862614at2"/>
<sequence length="156" mass="17615">MISRKPLATVDCKDVYEHAMLWAMKDVIAELRLVDAAHLISYVFTDSHANISDIVASSSELFLKANTLFYRGESTAQLDWSTPPTVRFEMAFRHLDLDARFALNLIGDVSTIAMQSVRYEDGSDGSECDIERFVNVLTDAHIRRPSKDWADKGLLM</sequence>
<protein>
    <submittedName>
        <fullName evidence="1">Uncharacterized protein</fullName>
    </submittedName>
</protein>
<dbReference type="Proteomes" id="UP000199236">
    <property type="component" value="Unassembled WGS sequence"/>
</dbReference>
<proteinExistence type="predicted"/>
<dbReference type="AlphaFoldDB" id="A0A1I5CCA0"/>
<evidence type="ECO:0000313" key="1">
    <source>
        <dbReference type="EMBL" id="SFN84526.1"/>
    </source>
</evidence>